<keyword evidence="10" id="KW-0472">Membrane</keyword>
<keyword evidence="10" id="KW-1133">Transmembrane helix</keyword>
<evidence type="ECO:0000313" key="11">
    <source>
        <dbReference type="EMBL" id="KAK9090282.1"/>
    </source>
</evidence>
<gene>
    <name evidence="11" type="ORF">Sjap_023459</name>
</gene>
<dbReference type="PANTHER" id="PTHR47955:SF19">
    <property type="entry name" value="CYTOCHROME P450 71A9-LIKE ISOFORM X1"/>
    <property type="match status" value="1"/>
</dbReference>
<dbReference type="Pfam" id="PF00067">
    <property type="entry name" value="p450"/>
    <property type="match status" value="1"/>
</dbReference>
<keyword evidence="5 9" id="KW-0560">Oxidoreductase</keyword>
<dbReference type="FunFam" id="1.10.630.10:FF:000011">
    <property type="entry name" value="Cytochrome P450 83B1"/>
    <property type="match status" value="1"/>
</dbReference>
<dbReference type="GO" id="GO:0016705">
    <property type="term" value="F:oxidoreductase activity, acting on paired donors, with incorporation or reduction of molecular oxygen"/>
    <property type="evidence" value="ECO:0007669"/>
    <property type="project" value="InterPro"/>
</dbReference>
<evidence type="ECO:0000256" key="4">
    <source>
        <dbReference type="ARBA" id="ARBA00022723"/>
    </source>
</evidence>
<evidence type="ECO:0000256" key="1">
    <source>
        <dbReference type="ARBA" id="ARBA00001971"/>
    </source>
</evidence>
<organism evidence="11 12">
    <name type="scientific">Stephania japonica</name>
    <dbReference type="NCBI Taxonomy" id="461633"/>
    <lineage>
        <taxon>Eukaryota</taxon>
        <taxon>Viridiplantae</taxon>
        <taxon>Streptophyta</taxon>
        <taxon>Embryophyta</taxon>
        <taxon>Tracheophyta</taxon>
        <taxon>Spermatophyta</taxon>
        <taxon>Magnoliopsida</taxon>
        <taxon>Ranunculales</taxon>
        <taxon>Menispermaceae</taxon>
        <taxon>Menispermoideae</taxon>
        <taxon>Cissampelideae</taxon>
        <taxon>Stephania</taxon>
    </lineage>
</organism>
<dbReference type="PRINTS" id="PR00463">
    <property type="entry name" value="EP450I"/>
</dbReference>
<dbReference type="GO" id="GO:0020037">
    <property type="term" value="F:heme binding"/>
    <property type="evidence" value="ECO:0007669"/>
    <property type="project" value="InterPro"/>
</dbReference>
<dbReference type="InterPro" id="IPR002401">
    <property type="entry name" value="Cyt_P450_E_grp-I"/>
</dbReference>
<proteinExistence type="inferred from homology"/>
<evidence type="ECO:0008006" key="13">
    <source>
        <dbReference type="Google" id="ProtNLM"/>
    </source>
</evidence>
<comment type="similarity">
    <text evidence="2 9">Belongs to the cytochrome P450 family.</text>
</comment>
<dbReference type="GO" id="GO:0004497">
    <property type="term" value="F:monooxygenase activity"/>
    <property type="evidence" value="ECO:0007669"/>
    <property type="project" value="UniProtKB-KW"/>
</dbReference>
<dbReference type="Proteomes" id="UP001417504">
    <property type="component" value="Unassembled WGS sequence"/>
</dbReference>
<keyword evidence="6 8" id="KW-0408">Iron</keyword>
<evidence type="ECO:0000256" key="9">
    <source>
        <dbReference type="RuleBase" id="RU000461"/>
    </source>
</evidence>
<evidence type="ECO:0000256" key="7">
    <source>
        <dbReference type="ARBA" id="ARBA00023033"/>
    </source>
</evidence>
<keyword evidence="10" id="KW-0812">Transmembrane</keyword>
<dbReference type="Gene3D" id="1.10.630.10">
    <property type="entry name" value="Cytochrome P450"/>
    <property type="match status" value="1"/>
</dbReference>
<evidence type="ECO:0000256" key="8">
    <source>
        <dbReference type="PIRSR" id="PIRSR602401-1"/>
    </source>
</evidence>
<keyword evidence="4 8" id="KW-0479">Metal-binding</keyword>
<dbReference type="InterPro" id="IPR036396">
    <property type="entry name" value="Cyt_P450_sf"/>
</dbReference>
<evidence type="ECO:0000256" key="3">
    <source>
        <dbReference type="ARBA" id="ARBA00022617"/>
    </source>
</evidence>
<dbReference type="SUPFAM" id="SSF48264">
    <property type="entry name" value="Cytochrome P450"/>
    <property type="match status" value="1"/>
</dbReference>
<dbReference type="PROSITE" id="PS00086">
    <property type="entry name" value="CYTOCHROME_P450"/>
    <property type="match status" value="1"/>
</dbReference>
<comment type="caution">
    <text evidence="11">The sequence shown here is derived from an EMBL/GenBank/DDBJ whole genome shotgun (WGS) entry which is preliminary data.</text>
</comment>
<dbReference type="CDD" id="cd11072">
    <property type="entry name" value="CYP71-like"/>
    <property type="match status" value="1"/>
</dbReference>
<comment type="cofactor">
    <cofactor evidence="1 8">
        <name>heme</name>
        <dbReference type="ChEBI" id="CHEBI:30413"/>
    </cofactor>
</comment>
<dbReference type="EMBL" id="JBBNAE010000010">
    <property type="protein sequence ID" value="KAK9090282.1"/>
    <property type="molecule type" value="Genomic_DNA"/>
</dbReference>
<evidence type="ECO:0000256" key="2">
    <source>
        <dbReference type="ARBA" id="ARBA00010617"/>
    </source>
</evidence>
<dbReference type="PRINTS" id="PR00385">
    <property type="entry name" value="P450"/>
</dbReference>
<keyword evidence="3 8" id="KW-0349">Heme</keyword>
<keyword evidence="7 9" id="KW-0503">Monooxygenase</keyword>
<feature type="binding site" description="axial binding residue" evidence="8">
    <location>
        <position position="454"/>
    </location>
    <ligand>
        <name>heme</name>
        <dbReference type="ChEBI" id="CHEBI:30413"/>
    </ligand>
    <ligandPart>
        <name>Fe</name>
        <dbReference type="ChEBI" id="CHEBI:18248"/>
    </ligandPart>
</feature>
<protein>
    <recommendedName>
        <fullName evidence="13">Cytochrome P450</fullName>
    </recommendedName>
</protein>
<evidence type="ECO:0000256" key="10">
    <source>
        <dbReference type="SAM" id="Phobius"/>
    </source>
</evidence>
<evidence type="ECO:0000256" key="6">
    <source>
        <dbReference type="ARBA" id="ARBA00023004"/>
    </source>
</evidence>
<reference evidence="11 12" key="1">
    <citation type="submission" date="2024-01" db="EMBL/GenBank/DDBJ databases">
        <title>Genome assemblies of Stephania.</title>
        <authorList>
            <person name="Yang L."/>
        </authorList>
    </citation>
    <scope>NUCLEOTIDE SEQUENCE [LARGE SCALE GENOMIC DNA]</scope>
    <source>
        <strain evidence="11">QJT</strain>
        <tissue evidence="11">Leaf</tissue>
    </source>
</reference>
<evidence type="ECO:0000313" key="12">
    <source>
        <dbReference type="Proteomes" id="UP001417504"/>
    </source>
</evidence>
<keyword evidence="12" id="KW-1185">Reference proteome</keyword>
<feature type="transmembrane region" description="Helical" evidence="10">
    <location>
        <begin position="17"/>
        <end position="39"/>
    </location>
</feature>
<dbReference type="InterPro" id="IPR001128">
    <property type="entry name" value="Cyt_P450"/>
</dbReference>
<evidence type="ECO:0000256" key="5">
    <source>
        <dbReference type="ARBA" id="ARBA00023002"/>
    </source>
</evidence>
<dbReference type="PANTHER" id="PTHR47955">
    <property type="entry name" value="CYTOCHROME P450 FAMILY 71 PROTEIN"/>
    <property type="match status" value="1"/>
</dbReference>
<name>A0AAP0HMP9_9MAGN</name>
<dbReference type="GO" id="GO:0005506">
    <property type="term" value="F:iron ion binding"/>
    <property type="evidence" value="ECO:0007669"/>
    <property type="project" value="InterPro"/>
</dbReference>
<dbReference type="InterPro" id="IPR017972">
    <property type="entry name" value="Cyt_P450_CS"/>
</dbReference>
<accession>A0AAP0HMP9</accession>
<dbReference type="AlphaFoldDB" id="A0AAP0HMP9"/>
<dbReference type="GO" id="GO:0044550">
    <property type="term" value="P:secondary metabolite biosynthetic process"/>
    <property type="evidence" value="ECO:0007669"/>
    <property type="project" value="UniProtKB-ARBA"/>
</dbReference>
<sequence length="519" mass="58746">MALFTCCNGGLPLQTTLLSFIVVITLFVVFKLLNSIFYAQSRTKLDLPPGPPKLPIIGNLHQLGNQPHLSLHQLSKNFGPIFHLKLGEIPTVVISSAKVAKEAFKNHDISLSGRPQLYPAKYIFYNCTDIAFAPYGPYWRHVRKICILELLNTKRVQSFSLVREEEVAKLVRHIAEGHPGTINLTKKLGHFANDVVRRAAFGRCFSEEGEDDGEEFHEMLAESQVLLGGFSVGDYFPSMEWIHTVTGMKGKLERLSRRFDRFFDRMIEEHMNHTRVRGDHKDLIDVLLDLQKTASLEIPLTMENIKAIIMDMFGAGTDSTLVALDWGMTELLLNPNVMQKAQIEVRRVVGERRTVLESDLTQLDYLKSVIKEILRLHPPVPLSLPRESMDDITIDGYRIPAKMRFFINVWAIARDPDTWESPEAFKPERFIGSSIDSRGQHFEFIPFGAGRRVCPAITFGTATIELALAQLLHSFDWELPPGVTAQNVDLSEVFGITMRRSSDLIVLAKPHFGCNIQRL</sequence>